<reference evidence="3 4" key="1">
    <citation type="journal article" date="2020" name="G3 (Bethesda)">
        <title>CeMbio - The Caenorhabditis elegans Microbiome Resource.</title>
        <authorList>
            <person name="Dirksen P."/>
            <person name="Assie A."/>
            <person name="Zimmermann J."/>
            <person name="Zhang F."/>
            <person name="Tietje A.M."/>
            <person name="Marsh S.A."/>
            <person name="Felix M.A."/>
            <person name="Shapira M."/>
            <person name="Kaleta C."/>
            <person name="Schulenburg H."/>
            <person name="Samuel B."/>
        </authorList>
    </citation>
    <scope>NUCLEOTIDE SEQUENCE [LARGE SCALE GENOMIC DNA]</scope>
    <source>
        <strain evidence="3 4">BIGb0172</strain>
    </source>
</reference>
<dbReference type="PANTHER" id="PTHR43211:SF1">
    <property type="entry name" value="BLL6422 PROTEIN"/>
    <property type="match status" value="1"/>
</dbReference>
<name>A0A7G5EDR7_9BURK</name>
<dbReference type="AlphaFoldDB" id="A0A7G5EDR7"/>
<proteinExistence type="predicted"/>
<evidence type="ECO:0000313" key="3">
    <source>
        <dbReference type="EMBL" id="QMV72142.1"/>
    </source>
</evidence>
<dbReference type="PANTHER" id="PTHR43211">
    <property type="entry name" value="FUMARYLACETOACETATE HYDROLASE"/>
    <property type="match status" value="1"/>
</dbReference>
<evidence type="ECO:0000259" key="1">
    <source>
        <dbReference type="Pfam" id="PF01557"/>
    </source>
</evidence>
<dbReference type="Proteomes" id="UP000515240">
    <property type="component" value="Chromosome"/>
</dbReference>
<dbReference type="Pfam" id="PF01557">
    <property type="entry name" value="FAA_hydrolase"/>
    <property type="match status" value="1"/>
</dbReference>
<gene>
    <name evidence="3" type="ORF">HS961_04440</name>
</gene>
<dbReference type="Gene3D" id="3.90.850.10">
    <property type="entry name" value="Fumarylacetoacetase-like, C-terminal domain"/>
    <property type="match status" value="1"/>
</dbReference>
<dbReference type="InterPro" id="IPR011234">
    <property type="entry name" value="Fumarylacetoacetase-like_C"/>
</dbReference>
<evidence type="ECO:0000259" key="2">
    <source>
        <dbReference type="Pfam" id="PF18288"/>
    </source>
</evidence>
<feature type="domain" description="Fumarylacetoacetase-like C-terminal" evidence="1">
    <location>
        <begin position="84"/>
        <end position="317"/>
    </location>
</feature>
<dbReference type="InterPro" id="IPR036663">
    <property type="entry name" value="Fumarylacetoacetase_C_sf"/>
</dbReference>
<dbReference type="EMBL" id="CP058554">
    <property type="protein sequence ID" value="QMV72142.1"/>
    <property type="molecule type" value="Genomic_DNA"/>
</dbReference>
<keyword evidence="4" id="KW-1185">Reference proteome</keyword>
<feature type="domain" description="Fumarylacetoacetase N-terminal" evidence="2">
    <location>
        <begin position="1"/>
        <end position="78"/>
    </location>
</feature>
<dbReference type="GO" id="GO:0016787">
    <property type="term" value="F:hydrolase activity"/>
    <property type="evidence" value="ECO:0007669"/>
    <property type="project" value="UniProtKB-KW"/>
</dbReference>
<dbReference type="KEGG" id="cpis:HS961_04440"/>
<dbReference type="RefSeq" id="WP_182326566.1">
    <property type="nucleotide sequence ID" value="NZ_CP058554.1"/>
</dbReference>
<keyword evidence="3" id="KW-0378">Hydrolase</keyword>
<organism evidence="3 4">
    <name type="scientific">Comamonas piscis</name>
    <dbReference type="NCBI Taxonomy" id="1562974"/>
    <lineage>
        <taxon>Bacteria</taxon>
        <taxon>Pseudomonadati</taxon>
        <taxon>Pseudomonadota</taxon>
        <taxon>Betaproteobacteria</taxon>
        <taxon>Burkholderiales</taxon>
        <taxon>Comamonadaceae</taxon>
        <taxon>Comamonas</taxon>
    </lineage>
</organism>
<dbReference type="InterPro" id="IPR041072">
    <property type="entry name" value="FAA_hydro_N"/>
</dbReference>
<accession>A0A7G5EDR7</accession>
<evidence type="ECO:0000313" key="4">
    <source>
        <dbReference type="Proteomes" id="UP000515240"/>
    </source>
</evidence>
<protein>
    <submittedName>
        <fullName evidence="3">Fumarylacetoacetate hydrolase family protein</fullName>
    </submittedName>
</protein>
<sequence length="349" mass="37541">MKLASYKDGSRDGQLVVVSRDLRTAHYASGIAHRLQQALDDWDFYAPQLQDLYDALNADRARHSFDFNPAQCMAPLPRAYQWLSGAAYMSHLALLRQVAEGDLPAALKTDPLLHQGAGDAFIGPCDDIVVASEAMGIDFSAELAAITGDVKQDTSPEDALDAVRLLMLANPVSLRQLEAAEQGKGAGLVQSRPVTAFSPVAITPDELGEAWRGGKVHLALQTSWNGRKVGMCDAGPEMGFHFGQLIAHAAKTRHLRAGTVLGSGTVSNRGAEKHGRMDWPKGYGCIAEKRSMEALQNSKAKTGFMQFGDTVRMEMKGKDGHSLFGAIDQNVAPLYPVQAEAEPAQESAA</sequence>
<dbReference type="Pfam" id="PF18288">
    <property type="entry name" value="FAA_hydro_N_2"/>
    <property type="match status" value="1"/>
</dbReference>
<dbReference type="SUPFAM" id="SSF56529">
    <property type="entry name" value="FAH"/>
    <property type="match status" value="1"/>
</dbReference>